<comment type="caution">
    <text evidence="7">The sequence shown here is derived from an EMBL/GenBank/DDBJ whole genome shotgun (WGS) entry which is preliminary data.</text>
</comment>
<dbReference type="PANTHER" id="PTHR38601:SF1">
    <property type="entry name" value="HYDROGENASE-4 COMPONENT E"/>
    <property type="match status" value="1"/>
</dbReference>
<feature type="transmembrane region" description="Helical" evidence="6">
    <location>
        <begin position="66"/>
        <end position="88"/>
    </location>
</feature>
<evidence type="ECO:0000256" key="5">
    <source>
        <dbReference type="ARBA" id="ARBA00023136"/>
    </source>
</evidence>
<evidence type="ECO:0000256" key="6">
    <source>
        <dbReference type="SAM" id="Phobius"/>
    </source>
</evidence>
<evidence type="ECO:0000256" key="3">
    <source>
        <dbReference type="ARBA" id="ARBA00022692"/>
    </source>
</evidence>
<accession>A0ABU2CWW4</accession>
<feature type="transmembrane region" description="Helical" evidence="6">
    <location>
        <begin position="100"/>
        <end position="123"/>
    </location>
</feature>
<comment type="subcellular location">
    <subcellularLocation>
        <location evidence="1">Cell membrane</location>
        <topology evidence="1">Multi-pass membrane protein</topology>
    </subcellularLocation>
</comment>
<dbReference type="Proteomes" id="UP001246244">
    <property type="component" value="Unassembled WGS sequence"/>
</dbReference>
<keyword evidence="3 6" id="KW-0812">Transmembrane</keyword>
<proteinExistence type="predicted"/>
<protein>
    <submittedName>
        <fullName evidence="7">Hydrogenase subunit</fullName>
    </submittedName>
</protein>
<keyword evidence="4 6" id="KW-1133">Transmembrane helix</keyword>
<dbReference type="PANTHER" id="PTHR38601">
    <property type="entry name" value="HYDROGENASE-4 COMPONENT E"/>
    <property type="match status" value="1"/>
</dbReference>
<gene>
    <name evidence="7" type="ORF">RG963_00195</name>
</gene>
<evidence type="ECO:0000313" key="8">
    <source>
        <dbReference type="Proteomes" id="UP001246244"/>
    </source>
</evidence>
<feature type="transmembrane region" description="Helical" evidence="6">
    <location>
        <begin position="187"/>
        <end position="210"/>
    </location>
</feature>
<feature type="transmembrane region" description="Helical" evidence="6">
    <location>
        <begin position="15"/>
        <end position="33"/>
    </location>
</feature>
<keyword evidence="8" id="KW-1185">Reference proteome</keyword>
<evidence type="ECO:0000256" key="1">
    <source>
        <dbReference type="ARBA" id="ARBA00004651"/>
    </source>
</evidence>
<feature type="transmembrane region" description="Helical" evidence="6">
    <location>
        <begin position="40"/>
        <end position="60"/>
    </location>
</feature>
<sequence length="233" mass="26001">MISSFLTDQAFLEDIVRILFVFVLITAAFTLSTRNIASLLTVYTVQSLLLVFIAVFLYLIQGSQTLLAIAALTLVSKVLLIPLFINLVGEKIKISRDMKFNYLEPTASLLVSMALILLAYVFLSGFFNEFVLGKLFFIGAVIGLSLTLMGMLVIFSRRKVITKVIGYLTMENGVLLFGIFVADLPFIIEILIVIDLMILVLLTTILAVGLDSTIEGYHKRLQILKIWSGREHQ</sequence>
<dbReference type="RefSeq" id="WP_310574253.1">
    <property type="nucleotide sequence ID" value="NZ_JAVKPK010000001.1"/>
</dbReference>
<organism evidence="7 8">
    <name type="scientific">Methanosarcina baikalica</name>
    <dbReference type="NCBI Taxonomy" id="3073890"/>
    <lineage>
        <taxon>Archaea</taxon>
        <taxon>Methanobacteriati</taxon>
        <taxon>Methanobacteriota</taxon>
        <taxon>Stenosarchaea group</taxon>
        <taxon>Methanomicrobia</taxon>
        <taxon>Methanosarcinales</taxon>
        <taxon>Methanosarcinaceae</taxon>
        <taxon>Methanosarcina</taxon>
    </lineage>
</organism>
<keyword evidence="2" id="KW-1003">Cell membrane</keyword>
<feature type="transmembrane region" description="Helical" evidence="6">
    <location>
        <begin position="135"/>
        <end position="155"/>
    </location>
</feature>
<feature type="transmembrane region" description="Helical" evidence="6">
    <location>
        <begin position="164"/>
        <end position="181"/>
    </location>
</feature>
<dbReference type="InterPro" id="IPR038730">
    <property type="entry name" value="HyfE-like"/>
</dbReference>
<evidence type="ECO:0000256" key="2">
    <source>
        <dbReference type="ARBA" id="ARBA00022475"/>
    </source>
</evidence>
<dbReference type="EMBL" id="JAVKPK010000001">
    <property type="protein sequence ID" value="MDR7664224.1"/>
    <property type="molecule type" value="Genomic_DNA"/>
</dbReference>
<evidence type="ECO:0000256" key="4">
    <source>
        <dbReference type="ARBA" id="ARBA00022989"/>
    </source>
</evidence>
<evidence type="ECO:0000313" key="7">
    <source>
        <dbReference type="EMBL" id="MDR7664224.1"/>
    </source>
</evidence>
<reference evidence="8" key="1">
    <citation type="submission" date="2023-07" db="EMBL/GenBank/DDBJ databases">
        <title>Whole-genome sequencing of a new Methanosarcina sp. Z-7115.</title>
        <authorList>
            <person name="Zhilina T.N."/>
            <person name="Merkel A.Y."/>
        </authorList>
    </citation>
    <scope>NUCLEOTIDE SEQUENCE [LARGE SCALE GENOMIC DNA]</scope>
    <source>
        <strain evidence="8">Z-7115</strain>
    </source>
</reference>
<name>A0ABU2CWW4_9EURY</name>
<keyword evidence="5 6" id="KW-0472">Membrane</keyword>